<sequence>MRRVEVHGGGRFTTVRRVAGVDQGMLQEVTEDSPPHRWAARAVAGAVRPAATVTVEPLDGGARSRVTFRLDFEGRGAGDLLVPLVRRMAARAAPRSYARLKALLEAGPNQDASASRNPSPPDQAT</sequence>
<name>A0ABN3FMM4_9ACTN</name>
<protein>
    <recommendedName>
        <fullName evidence="4">Polyketide cyclase / dehydrase and lipid transport</fullName>
    </recommendedName>
</protein>
<evidence type="ECO:0000313" key="3">
    <source>
        <dbReference type="Proteomes" id="UP001501444"/>
    </source>
</evidence>
<dbReference type="Proteomes" id="UP001501444">
    <property type="component" value="Unassembled WGS sequence"/>
</dbReference>
<dbReference type="Pfam" id="PF10604">
    <property type="entry name" value="Polyketide_cyc2"/>
    <property type="match status" value="1"/>
</dbReference>
<dbReference type="InterPro" id="IPR023393">
    <property type="entry name" value="START-like_dom_sf"/>
</dbReference>
<proteinExistence type="predicted"/>
<dbReference type="SUPFAM" id="SSF55961">
    <property type="entry name" value="Bet v1-like"/>
    <property type="match status" value="1"/>
</dbReference>
<evidence type="ECO:0000256" key="1">
    <source>
        <dbReference type="SAM" id="MobiDB-lite"/>
    </source>
</evidence>
<organism evidence="2 3">
    <name type="scientific">Dactylosporangium salmoneum</name>
    <dbReference type="NCBI Taxonomy" id="53361"/>
    <lineage>
        <taxon>Bacteria</taxon>
        <taxon>Bacillati</taxon>
        <taxon>Actinomycetota</taxon>
        <taxon>Actinomycetes</taxon>
        <taxon>Micromonosporales</taxon>
        <taxon>Micromonosporaceae</taxon>
        <taxon>Dactylosporangium</taxon>
    </lineage>
</organism>
<reference evidence="2 3" key="1">
    <citation type="journal article" date="2019" name="Int. J. Syst. Evol. Microbiol.">
        <title>The Global Catalogue of Microorganisms (GCM) 10K type strain sequencing project: providing services to taxonomists for standard genome sequencing and annotation.</title>
        <authorList>
            <consortium name="The Broad Institute Genomics Platform"/>
            <consortium name="The Broad Institute Genome Sequencing Center for Infectious Disease"/>
            <person name="Wu L."/>
            <person name="Ma J."/>
        </authorList>
    </citation>
    <scope>NUCLEOTIDE SEQUENCE [LARGE SCALE GENOMIC DNA]</scope>
    <source>
        <strain evidence="2 3">JCM 3272</strain>
    </source>
</reference>
<evidence type="ECO:0000313" key="2">
    <source>
        <dbReference type="EMBL" id="GAA2333619.1"/>
    </source>
</evidence>
<dbReference type="Gene3D" id="3.30.530.20">
    <property type="match status" value="1"/>
</dbReference>
<gene>
    <name evidence="2" type="ORF">GCM10010170_012930</name>
</gene>
<evidence type="ECO:0008006" key="4">
    <source>
        <dbReference type="Google" id="ProtNLM"/>
    </source>
</evidence>
<feature type="region of interest" description="Disordered" evidence="1">
    <location>
        <begin position="104"/>
        <end position="125"/>
    </location>
</feature>
<accession>A0ABN3FMM4</accession>
<comment type="caution">
    <text evidence="2">The sequence shown here is derived from an EMBL/GenBank/DDBJ whole genome shotgun (WGS) entry which is preliminary data.</text>
</comment>
<dbReference type="RefSeq" id="WP_344611310.1">
    <property type="nucleotide sequence ID" value="NZ_BAAARV010000012.1"/>
</dbReference>
<keyword evidence="3" id="KW-1185">Reference proteome</keyword>
<dbReference type="EMBL" id="BAAARV010000012">
    <property type="protein sequence ID" value="GAA2333619.1"/>
    <property type="molecule type" value="Genomic_DNA"/>
</dbReference>
<dbReference type="InterPro" id="IPR019587">
    <property type="entry name" value="Polyketide_cyclase/dehydratase"/>
</dbReference>